<name>A0A929B634_9PSEU</name>
<feature type="region of interest" description="Disordered" evidence="1">
    <location>
        <begin position="27"/>
        <end position="69"/>
    </location>
</feature>
<dbReference type="InterPro" id="IPR043426">
    <property type="entry name" value="MltB-like"/>
</dbReference>
<feature type="domain" description="Transglycosylase SLT" evidence="2">
    <location>
        <begin position="173"/>
        <end position="217"/>
    </location>
</feature>
<keyword evidence="4" id="KW-1185">Reference proteome</keyword>
<organism evidence="3 4">
    <name type="scientific">Saccharopolyspora montiporae</name>
    <dbReference type="NCBI Taxonomy" id="2781240"/>
    <lineage>
        <taxon>Bacteria</taxon>
        <taxon>Bacillati</taxon>
        <taxon>Actinomycetota</taxon>
        <taxon>Actinomycetes</taxon>
        <taxon>Pseudonocardiales</taxon>
        <taxon>Pseudonocardiaceae</taxon>
        <taxon>Saccharopolyspora</taxon>
    </lineage>
</organism>
<feature type="compositionally biased region" description="Pro residues" evidence="1">
    <location>
        <begin position="34"/>
        <end position="51"/>
    </location>
</feature>
<dbReference type="InterPro" id="IPR031304">
    <property type="entry name" value="SLT_2"/>
</dbReference>
<proteinExistence type="predicted"/>
<evidence type="ECO:0000313" key="3">
    <source>
        <dbReference type="EMBL" id="MBE9373892.1"/>
    </source>
</evidence>
<protein>
    <submittedName>
        <fullName evidence="3">Lytic murein transglycosylase</fullName>
    </submittedName>
</protein>
<dbReference type="PANTHER" id="PTHR30163">
    <property type="entry name" value="MEMBRANE-BOUND LYTIC MUREIN TRANSGLYCOSYLASE B"/>
    <property type="match status" value="1"/>
</dbReference>
<dbReference type="PANTHER" id="PTHR30163:SF8">
    <property type="entry name" value="LYTIC MUREIN TRANSGLYCOSYLASE"/>
    <property type="match status" value="1"/>
</dbReference>
<evidence type="ECO:0000313" key="4">
    <source>
        <dbReference type="Proteomes" id="UP000598360"/>
    </source>
</evidence>
<dbReference type="EMBL" id="JADEYC010000009">
    <property type="protein sequence ID" value="MBE9373892.1"/>
    <property type="molecule type" value="Genomic_DNA"/>
</dbReference>
<dbReference type="GO" id="GO:0009253">
    <property type="term" value="P:peptidoglycan catabolic process"/>
    <property type="evidence" value="ECO:0007669"/>
    <property type="project" value="TreeGrafter"/>
</dbReference>
<dbReference type="InterPro" id="IPR023346">
    <property type="entry name" value="Lysozyme-like_dom_sf"/>
</dbReference>
<dbReference type="Pfam" id="PF13406">
    <property type="entry name" value="SLT_2"/>
    <property type="match status" value="1"/>
</dbReference>
<evidence type="ECO:0000256" key="1">
    <source>
        <dbReference type="SAM" id="MobiDB-lite"/>
    </source>
</evidence>
<comment type="caution">
    <text evidence="3">The sequence shown here is derived from an EMBL/GenBank/DDBJ whole genome shotgun (WGS) entry which is preliminary data.</text>
</comment>
<dbReference type="Gene3D" id="1.10.530.10">
    <property type="match status" value="1"/>
</dbReference>
<evidence type="ECO:0000259" key="2">
    <source>
        <dbReference type="Pfam" id="PF13406"/>
    </source>
</evidence>
<dbReference type="SUPFAM" id="SSF53955">
    <property type="entry name" value="Lysozyme-like"/>
    <property type="match status" value="1"/>
</dbReference>
<dbReference type="Proteomes" id="UP000598360">
    <property type="component" value="Unassembled WGS sequence"/>
</dbReference>
<dbReference type="RefSeq" id="WP_193927349.1">
    <property type="nucleotide sequence ID" value="NZ_JADEYC010000009.1"/>
</dbReference>
<dbReference type="AlphaFoldDB" id="A0A929B634"/>
<gene>
    <name evidence="3" type="ORF">IQ251_05455</name>
</gene>
<sequence length="263" mass="28100">MARRRWWSVLLAPIVLLPAGCGFELNLPDRRSSAPPPGAQAPPDPGHPPPEVRLGTAEDRPLPPESRPQAQLADWARPIAESTGVSATALQAYGYAALAVQASAPECGLTWTTLAGVGAVESRHGTLGGTELDGTGRPQEPIIGVPLDGSAEVRRVDDTDGAAYDGDPVFDRAVGPLQFIPETWERWAVDADLDGRADPHDIDDAALAAARYLCSQGEDMSDPEGFWETVLVYNQSNSYVQDVVDYADHYGGLSRPPQPGERD</sequence>
<reference evidence="3" key="1">
    <citation type="submission" date="2020-10" db="EMBL/GenBank/DDBJ databases">
        <title>Diversity and distribution of actinomycetes associated with coral in the coast of Hainan.</title>
        <authorList>
            <person name="Li F."/>
        </authorList>
    </citation>
    <scope>NUCLEOTIDE SEQUENCE</scope>
    <source>
        <strain evidence="3">HNM0983</strain>
    </source>
</reference>
<dbReference type="GO" id="GO:0008933">
    <property type="term" value="F:peptidoglycan lytic transglycosylase activity"/>
    <property type="evidence" value="ECO:0007669"/>
    <property type="project" value="TreeGrafter"/>
</dbReference>
<accession>A0A929B634</accession>